<accession>A0ABR9TNM7</accession>
<sequence>MIFFSFFGADFLFVAKALRSKVFLFLLCFLISQSREGAKFFSFLILTIKLYDLASLRAIQISFL</sequence>
<protein>
    <submittedName>
        <fullName evidence="1">Uncharacterized protein</fullName>
    </submittedName>
</protein>
<name>A0ABR9TNM7_9FLAO</name>
<gene>
    <name evidence="1" type="ORF">C4F50_17045</name>
</gene>
<evidence type="ECO:0000313" key="2">
    <source>
        <dbReference type="Proteomes" id="UP000640614"/>
    </source>
</evidence>
<dbReference type="EMBL" id="PRDM01000004">
    <property type="protein sequence ID" value="MBE8726627.1"/>
    <property type="molecule type" value="Genomic_DNA"/>
</dbReference>
<comment type="caution">
    <text evidence="1">The sequence shown here is derived from an EMBL/GenBank/DDBJ whole genome shotgun (WGS) entry which is preliminary data.</text>
</comment>
<dbReference type="Proteomes" id="UP000640614">
    <property type="component" value="Unassembled WGS sequence"/>
</dbReference>
<proteinExistence type="predicted"/>
<evidence type="ECO:0000313" key="1">
    <source>
        <dbReference type="EMBL" id="MBE8726627.1"/>
    </source>
</evidence>
<keyword evidence="2" id="KW-1185">Reference proteome</keyword>
<reference evidence="1 2" key="1">
    <citation type="submission" date="2018-07" db="EMBL/GenBank/DDBJ databases">
        <title>Genome assembly of strain KB82.</title>
        <authorList>
            <person name="Kukolya J."/>
            <person name="Horvath B."/>
            <person name="Nagy I."/>
            <person name="Toth A."/>
        </authorList>
    </citation>
    <scope>NUCLEOTIDE SEQUENCE [LARGE SCALE GENOMIC DNA]</scope>
    <source>
        <strain evidence="1 2">Kb82</strain>
    </source>
</reference>
<organism evidence="1 2">
    <name type="scientific">Flavobacterium hungaricum</name>
    <dbReference type="NCBI Taxonomy" id="2082725"/>
    <lineage>
        <taxon>Bacteria</taxon>
        <taxon>Pseudomonadati</taxon>
        <taxon>Bacteroidota</taxon>
        <taxon>Flavobacteriia</taxon>
        <taxon>Flavobacteriales</taxon>
        <taxon>Flavobacteriaceae</taxon>
        <taxon>Flavobacterium</taxon>
    </lineage>
</organism>